<keyword evidence="3" id="KW-0804">Transcription</keyword>
<dbReference type="EMBL" id="CP094970">
    <property type="protein sequence ID" value="UYM04915.1"/>
    <property type="molecule type" value="Genomic_DNA"/>
</dbReference>
<reference evidence="5" key="1">
    <citation type="submission" date="2022-01" db="EMBL/GenBank/DDBJ databases">
        <title>Nocardioidaceae gen. sp. A5X3R13.</title>
        <authorList>
            <person name="Lopez Marin M.A."/>
            <person name="Uhlik O."/>
        </authorList>
    </citation>
    <scope>NUCLEOTIDE SEQUENCE</scope>
    <source>
        <strain evidence="5">A5X3R13</strain>
    </source>
</reference>
<evidence type="ECO:0000313" key="6">
    <source>
        <dbReference type="Proteomes" id="UP001164390"/>
    </source>
</evidence>
<dbReference type="SMART" id="SM00345">
    <property type="entry name" value="HTH_GNTR"/>
    <property type="match status" value="1"/>
</dbReference>
<dbReference type="InterPro" id="IPR036390">
    <property type="entry name" value="WH_DNA-bd_sf"/>
</dbReference>
<sequence length="247" mass="26553">MTAETSGSARLTVFTPISQGGRADVVAQRITEAIRLGLVAEGEQLPSEAELAAQFGVSTVTLREALASLREQGYVTTRRGRNGGSFVRRPRSHPTDRLAQELARLSSTELRDLGDEATAVSAACAGLAARRAERATVTRMFELARALADTAPVAECARLDSRFHIEVAVGSQSERLTRREVSLQSEYANLLWLPEPEPLDPAAVAADHVAIAAAIENEDESLAYSLARGHATANMRRLIRAHIGLTT</sequence>
<dbReference type="SUPFAM" id="SSF48008">
    <property type="entry name" value="GntR ligand-binding domain-like"/>
    <property type="match status" value="1"/>
</dbReference>
<dbReference type="Gene3D" id="1.20.120.530">
    <property type="entry name" value="GntR ligand-binding domain-like"/>
    <property type="match status" value="1"/>
</dbReference>
<protein>
    <submittedName>
        <fullName evidence="5">GntR family transcriptional regulator</fullName>
    </submittedName>
</protein>
<keyword evidence="2" id="KW-0238">DNA-binding</keyword>
<dbReference type="Gene3D" id="1.10.10.10">
    <property type="entry name" value="Winged helix-like DNA-binding domain superfamily/Winged helix DNA-binding domain"/>
    <property type="match status" value="1"/>
</dbReference>
<dbReference type="InterPro" id="IPR008920">
    <property type="entry name" value="TF_FadR/GntR_C"/>
</dbReference>
<organism evidence="5 6">
    <name type="scientific">Solicola gregarius</name>
    <dbReference type="NCBI Taxonomy" id="2908642"/>
    <lineage>
        <taxon>Bacteria</taxon>
        <taxon>Bacillati</taxon>
        <taxon>Actinomycetota</taxon>
        <taxon>Actinomycetes</taxon>
        <taxon>Propionibacteriales</taxon>
        <taxon>Nocardioidaceae</taxon>
        <taxon>Solicola</taxon>
    </lineage>
</organism>
<dbReference type="CDD" id="cd07377">
    <property type="entry name" value="WHTH_GntR"/>
    <property type="match status" value="1"/>
</dbReference>
<dbReference type="GO" id="GO:0003700">
    <property type="term" value="F:DNA-binding transcription factor activity"/>
    <property type="evidence" value="ECO:0007669"/>
    <property type="project" value="InterPro"/>
</dbReference>
<dbReference type="KEGG" id="sgrg:L0C25_20705"/>
<dbReference type="GO" id="GO:0003677">
    <property type="term" value="F:DNA binding"/>
    <property type="evidence" value="ECO:0007669"/>
    <property type="project" value="UniProtKB-KW"/>
</dbReference>
<accession>A0AA46TGM8</accession>
<dbReference type="PROSITE" id="PS50949">
    <property type="entry name" value="HTH_GNTR"/>
    <property type="match status" value="1"/>
</dbReference>
<dbReference type="InterPro" id="IPR036388">
    <property type="entry name" value="WH-like_DNA-bd_sf"/>
</dbReference>
<dbReference type="Pfam" id="PF00392">
    <property type="entry name" value="GntR"/>
    <property type="match status" value="1"/>
</dbReference>
<dbReference type="PRINTS" id="PR00035">
    <property type="entry name" value="HTHGNTR"/>
</dbReference>
<dbReference type="SUPFAM" id="SSF46785">
    <property type="entry name" value="Winged helix' DNA-binding domain"/>
    <property type="match status" value="1"/>
</dbReference>
<gene>
    <name evidence="5" type="ORF">L0C25_20705</name>
</gene>
<evidence type="ECO:0000256" key="3">
    <source>
        <dbReference type="ARBA" id="ARBA00023163"/>
    </source>
</evidence>
<keyword evidence="1" id="KW-0805">Transcription regulation</keyword>
<keyword evidence="6" id="KW-1185">Reference proteome</keyword>
<dbReference type="AlphaFoldDB" id="A0AA46TGM8"/>
<dbReference type="InterPro" id="IPR011711">
    <property type="entry name" value="GntR_C"/>
</dbReference>
<evidence type="ECO:0000313" key="5">
    <source>
        <dbReference type="EMBL" id="UYM04915.1"/>
    </source>
</evidence>
<feature type="domain" description="HTH gntR-type" evidence="4">
    <location>
        <begin position="20"/>
        <end position="90"/>
    </location>
</feature>
<evidence type="ECO:0000259" key="4">
    <source>
        <dbReference type="PROSITE" id="PS50949"/>
    </source>
</evidence>
<name>A0AA46TGM8_9ACTN</name>
<evidence type="ECO:0000256" key="1">
    <source>
        <dbReference type="ARBA" id="ARBA00023015"/>
    </source>
</evidence>
<dbReference type="Pfam" id="PF07729">
    <property type="entry name" value="FCD"/>
    <property type="match status" value="1"/>
</dbReference>
<evidence type="ECO:0000256" key="2">
    <source>
        <dbReference type="ARBA" id="ARBA00023125"/>
    </source>
</evidence>
<dbReference type="PANTHER" id="PTHR43537">
    <property type="entry name" value="TRANSCRIPTIONAL REGULATOR, GNTR FAMILY"/>
    <property type="match status" value="1"/>
</dbReference>
<dbReference type="PANTHER" id="PTHR43537:SF24">
    <property type="entry name" value="GLUCONATE OPERON TRANSCRIPTIONAL REPRESSOR"/>
    <property type="match status" value="1"/>
</dbReference>
<dbReference type="RefSeq" id="WP_271633678.1">
    <property type="nucleotide sequence ID" value="NZ_CP094970.1"/>
</dbReference>
<proteinExistence type="predicted"/>
<dbReference type="Proteomes" id="UP001164390">
    <property type="component" value="Chromosome"/>
</dbReference>
<dbReference type="InterPro" id="IPR000524">
    <property type="entry name" value="Tscrpt_reg_HTH_GntR"/>
</dbReference>